<dbReference type="Proteomes" id="UP001595693">
    <property type="component" value="Unassembled WGS sequence"/>
</dbReference>
<sequence>MLDISQATNMLTSLGVSSSMAAKAAERTAQNHAGADPVTFLKELQTTLEQLSAEAAQGKATGTSTAGATTVAAQTKPYQSTAALYSTKDAADTGTTEAAVKAPFSNLEEFRAWERGLGDTFAEDYEVPDYVRMTAMSLSGGDQEVVGRYMFFKNHPEFAADYEAIRSGKLSQFPTDGSTLVKSDLTAMPSETASFYKKNPDMLLAAEGFNMDPTLAKMRTDGTVATPEGVNPSEWLMSNKWTADGVVPQDNRLVLAQAPYIGLDGKGTDTYRLTTYDSATNSIINFDGTAYDPVTGEARA</sequence>
<gene>
    <name evidence="1" type="ORF">ACFOW3_00680</name>
</gene>
<evidence type="ECO:0000313" key="1">
    <source>
        <dbReference type="EMBL" id="MFC3933134.1"/>
    </source>
</evidence>
<dbReference type="RefSeq" id="WP_055398146.1">
    <property type="nucleotide sequence ID" value="NZ_JAMXAX010000104.1"/>
</dbReference>
<reference evidence="2" key="1">
    <citation type="journal article" date="2019" name="Int. J. Syst. Evol. Microbiol.">
        <title>The Global Catalogue of Microorganisms (GCM) 10K type strain sequencing project: providing services to taxonomists for standard genome sequencing and annotation.</title>
        <authorList>
            <consortium name="The Broad Institute Genomics Platform"/>
            <consortium name="The Broad Institute Genome Sequencing Center for Infectious Disease"/>
            <person name="Wu L."/>
            <person name="Ma J."/>
        </authorList>
    </citation>
    <scope>NUCLEOTIDE SEQUENCE [LARGE SCALE GENOMIC DNA]</scope>
    <source>
        <strain evidence="2">CCUG 2113</strain>
    </source>
</reference>
<name>A0ABV8D487_9BURK</name>
<keyword evidence="2" id="KW-1185">Reference proteome</keyword>
<protein>
    <submittedName>
        <fullName evidence="1">Uncharacterized protein</fullName>
    </submittedName>
</protein>
<evidence type="ECO:0000313" key="2">
    <source>
        <dbReference type="Proteomes" id="UP001595693"/>
    </source>
</evidence>
<proteinExistence type="predicted"/>
<accession>A0ABV8D487</accession>
<dbReference type="EMBL" id="JBHSAJ010000001">
    <property type="protein sequence ID" value="MFC3933134.1"/>
    <property type="molecule type" value="Genomic_DNA"/>
</dbReference>
<comment type="caution">
    <text evidence="1">The sequence shown here is derived from an EMBL/GenBank/DDBJ whole genome shotgun (WGS) entry which is preliminary data.</text>
</comment>
<organism evidence="1 2">
    <name type="scientific">Acidovorax facilis</name>
    <dbReference type="NCBI Taxonomy" id="12917"/>
    <lineage>
        <taxon>Bacteria</taxon>
        <taxon>Pseudomonadati</taxon>
        <taxon>Pseudomonadota</taxon>
        <taxon>Betaproteobacteria</taxon>
        <taxon>Burkholderiales</taxon>
        <taxon>Comamonadaceae</taxon>
        <taxon>Acidovorax</taxon>
    </lineage>
</organism>